<dbReference type="AlphaFoldDB" id="C5RZB7"/>
<dbReference type="SUPFAM" id="SSF47413">
    <property type="entry name" value="lambda repressor-like DNA-binding domains"/>
    <property type="match status" value="1"/>
</dbReference>
<reference evidence="2 3" key="1">
    <citation type="journal article" date="2010" name="Vet. Microbiol.">
        <title>Production of haemolysins by strains of the Actinobacillus minor/porcitonsillarum complex.</title>
        <authorList>
            <person name="Arya G."/>
            <person name="Niven D.F."/>
        </authorList>
    </citation>
    <scope>NUCLEOTIDE SEQUENCE [LARGE SCALE GENOMIC DNA]</scope>
    <source>
        <strain evidence="2 3">NM305</strain>
    </source>
</reference>
<dbReference type="PROSITE" id="PS50943">
    <property type="entry name" value="HTH_CROC1"/>
    <property type="match status" value="1"/>
</dbReference>
<gene>
    <name evidence="2" type="ORF">AM305_05053</name>
</gene>
<proteinExistence type="predicted"/>
<evidence type="ECO:0000313" key="3">
    <source>
        <dbReference type="Proteomes" id="UP000005532"/>
    </source>
</evidence>
<feature type="domain" description="HTH cro/C1-type" evidence="1">
    <location>
        <begin position="44"/>
        <end position="78"/>
    </location>
</feature>
<dbReference type="InterPro" id="IPR010982">
    <property type="entry name" value="Lambda_DNA-bd_dom_sf"/>
</dbReference>
<dbReference type="OrthoDB" id="5636356at2"/>
<name>C5RZB7_9PAST</name>
<dbReference type="Gene3D" id="1.10.260.40">
    <property type="entry name" value="lambda repressor-like DNA-binding domains"/>
    <property type="match status" value="1"/>
</dbReference>
<dbReference type="InterPro" id="IPR001387">
    <property type="entry name" value="Cro/C1-type_HTH"/>
</dbReference>
<protein>
    <recommendedName>
        <fullName evidence="1">HTH cro/C1-type domain-containing protein</fullName>
    </recommendedName>
</protein>
<dbReference type="RefSeq" id="WP_005822432.1">
    <property type="nucleotide sequence ID" value="NZ_ACQL01000040.1"/>
</dbReference>
<dbReference type="Proteomes" id="UP000005532">
    <property type="component" value="Unassembled WGS sequence"/>
</dbReference>
<evidence type="ECO:0000313" key="2">
    <source>
        <dbReference type="EMBL" id="EER48000.1"/>
    </source>
</evidence>
<dbReference type="CDD" id="cd00093">
    <property type="entry name" value="HTH_XRE"/>
    <property type="match status" value="1"/>
</dbReference>
<sequence>MKIITEKERFSERLKFALKNAQPKLTKTSDIAIRFNLRHPNDPVTQQAVHKWLNGLAIPSQDKIDTLAEWLEVKPEWLRYGVSEDNPNYSPLDEMLMELIHKLTEQQKTALLNLVMTFKNSV</sequence>
<accession>C5RZB7</accession>
<dbReference type="EMBL" id="ACQL01000040">
    <property type="protein sequence ID" value="EER48000.1"/>
    <property type="molecule type" value="Genomic_DNA"/>
</dbReference>
<dbReference type="GO" id="GO:0003677">
    <property type="term" value="F:DNA binding"/>
    <property type="evidence" value="ECO:0007669"/>
    <property type="project" value="InterPro"/>
</dbReference>
<comment type="caution">
    <text evidence="2">The sequence shown here is derived from an EMBL/GenBank/DDBJ whole genome shotgun (WGS) entry which is preliminary data.</text>
</comment>
<organism evidence="2 3">
    <name type="scientific">Actinobacillus minor NM305</name>
    <dbReference type="NCBI Taxonomy" id="637911"/>
    <lineage>
        <taxon>Bacteria</taxon>
        <taxon>Pseudomonadati</taxon>
        <taxon>Pseudomonadota</taxon>
        <taxon>Gammaproteobacteria</taxon>
        <taxon>Pasteurellales</taxon>
        <taxon>Pasteurellaceae</taxon>
        <taxon>Actinobacillus</taxon>
    </lineage>
</organism>
<dbReference type="eggNOG" id="COG2320">
    <property type="taxonomic scope" value="Bacteria"/>
</dbReference>
<evidence type="ECO:0000259" key="1">
    <source>
        <dbReference type="PROSITE" id="PS50943"/>
    </source>
</evidence>